<evidence type="ECO:0000313" key="2">
    <source>
        <dbReference type="Proteomes" id="UP000188268"/>
    </source>
</evidence>
<sequence length="48" mass="5549">MAKPINLGRNLRPIMAIGCLRHRPNATASFPSPNIQYPHLQRPIWFRP</sequence>
<protein>
    <submittedName>
        <fullName evidence="1">Uncharacterized protein</fullName>
    </submittedName>
</protein>
<proteinExistence type="predicted"/>
<dbReference type="EMBL" id="AWWV01009388">
    <property type="protein sequence ID" value="OMO86819.1"/>
    <property type="molecule type" value="Genomic_DNA"/>
</dbReference>
<accession>A0A1R3IW56</accession>
<evidence type="ECO:0000313" key="1">
    <source>
        <dbReference type="EMBL" id="OMO86819.1"/>
    </source>
</evidence>
<dbReference type="Proteomes" id="UP000188268">
    <property type="component" value="Unassembled WGS sequence"/>
</dbReference>
<comment type="caution">
    <text evidence="1">The sequence shown here is derived from an EMBL/GenBank/DDBJ whole genome shotgun (WGS) entry which is preliminary data.</text>
</comment>
<gene>
    <name evidence="1" type="ORF">CCACVL1_09444</name>
</gene>
<reference evidence="1 2" key="1">
    <citation type="submission" date="2013-09" db="EMBL/GenBank/DDBJ databases">
        <title>Corchorus capsularis genome sequencing.</title>
        <authorList>
            <person name="Alam M."/>
            <person name="Haque M.S."/>
            <person name="Islam M.S."/>
            <person name="Emdad E.M."/>
            <person name="Islam M.M."/>
            <person name="Ahmed B."/>
            <person name="Halim A."/>
            <person name="Hossen Q.M.M."/>
            <person name="Hossain M.Z."/>
            <person name="Ahmed R."/>
            <person name="Khan M.M."/>
            <person name="Islam R."/>
            <person name="Rashid M.M."/>
            <person name="Khan S.A."/>
            <person name="Rahman M.S."/>
            <person name="Alam M."/>
        </authorList>
    </citation>
    <scope>NUCLEOTIDE SEQUENCE [LARGE SCALE GENOMIC DNA]</scope>
    <source>
        <strain evidence="2">cv. CVL-1</strain>
        <tissue evidence="1">Whole seedling</tissue>
    </source>
</reference>
<dbReference type="AlphaFoldDB" id="A0A1R3IW56"/>
<keyword evidence="2" id="KW-1185">Reference proteome</keyword>
<name>A0A1R3IW56_COCAP</name>
<dbReference type="Gramene" id="OMO86819">
    <property type="protein sequence ID" value="OMO86819"/>
    <property type="gene ID" value="CCACVL1_09444"/>
</dbReference>
<organism evidence="1 2">
    <name type="scientific">Corchorus capsularis</name>
    <name type="common">Jute</name>
    <dbReference type="NCBI Taxonomy" id="210143"/>
    <lineage>
        <taxon>Eukaryota</taxon>
        <taxon>Viridiplantae</taxon>
        <taxon>Streptophyta</taxon>
        <taxon>Embryophyta</taxon>
        <taxon>Tracheophyta</taxon>
        <taxon>Spermatophyta</taxon>
        <taxon>Magnoliopsida</taxon>
        <taxon>eudicotyledons</taxon>
        <taxon>Gunneridae</taxon>
        <taxon>Pentapetalae</taxon>
        <taxon>rosids</taxon>
        <taxon>malvids</taxon>
        <taxon>Malvales</taxon>
        <taxon>Malvaceae</taxon>
        <taxon>Grewioideae</taxon>
        <taxon>Apeibeae</taxon>
        <taxon>Corchorus</taxon>
    </lineage>
</organism>